<keyword evidence="1" id="KW-0472">Membrane</keyword>
<dbReference type="Proteomes" id="UP000640614">
    <property type="component" value="Unassembled WGS sequence"/>
</dbReference>
<dbReference type="Pfam" id="PF00534">
    <property type="entry name" value="Glycos_transf_1"/>
    <property type="match status" value="1"/>
</dbReference>
<protein>
    <submittedName>
        <fullName evidence="3">Glycosyltransferase family 1 protein</fullName>
    </submittedName>
</protein>
<keyword evidence="4" id="KW-1185">Reference proteome</keyword>
<dbReference type="InterPro" id="IPR001296">
    <property type="entry name" value="Glyco_trans_1"/>
</dbReference>
<comment type="caution">
    <text evidence="3">The sequence shown here is derived from an EMBL/GenBank/DDBJ whole genome shotgun (WGS) entry which is preliminary data.</text>
</comment>
<dbReference type="EMBL" id="PRDM01000006">
    <property type="protein sequence ID" value="MBE8727794.1"/>
    <property type="molecule type" value="Genomic_DNA"/>
</dbReference>
<evidence type="ECO:0000259" key="2">
    <source>
        <dbReference type="Pfam" id="PF00534"/>
    </source>
</evidence>
<dbReference type="RefSeq" id="WP_194140923.1">
    <property type="nucleotide sequence ID" value="NZ_PRDM01000006.1"/>
</dbReference>
<sequence>MKKTVFISFSLGSSSISDYYSTLAEKFKDEFQVIVFSDTKRNDLISLSENIIVKYWPSKRPTKLKDGIFLYKNMREYKPVATISVFGSVNIFLIVGFLYGVKIRIAWISTLTTQFKQQKLLLLRKSLIFKLATNIVANSRATQKDAEQNYRVSSKKIKVLPNSVKDLYSEIEITNSEDSKLIVYVGRLHKSKGVEVLVEAFAKIHSQFPEFELMIIGGGEEEKNLKKMIVDLKIEQSVIFKGNLPKTQVLQMFKQSYLSVVPSLAEAFGYTVIEAMSMKTLVIGSNNTGIKEIIENDKTGLLFQTNNADDLSAKIKTAILQPELRNKLALSGFDHFKNNYEVKQAVERDVSFFKNLIKKDNE</sequence>
<dbReference type="InterPro" id="IPR050194">
    <property type="entry name" value="Glycosyltransferase_grp1"/>
</dbReference>
<dbReference type="Gene3D" id="3.40.50.2000">
    <property type="entry name" value="Glycogen Phosphorylase B"/>
    <property type="match status" value="2"/>
</dbReference>
<dbReference type="SUPFAM" id="SSF53756">
    <property type="entry name" value="UDP-Glycosyltransferase/glycogen phosphorylase"/>
    <property type="match status" value="1"/>
</dbReference>
<gene>
    <name evidence="3" type="ORF">C4F50_22995</name>
</gene>
<accession>A0ABR9TSM2</accession>
<keyword evidence="1" id="KW-0812">Transmembrane</keyword>
<evidence type="ECO:0000313" key="4">
    <source>
        <dbReference type="Proteomes" id="UP000640614"/>
    </source>
</evidence>
<evidence type="ECO:0000256" key="1">
    <source>
        <dbReference type="SAM" id="Phobius"/>
    </source>
</evidence>
<keyword evidence="1" id="KW-1133">Transmembrane helix</keyword>
<dbReference type="PANTHER" id="PTHR45947">
    <property type="entry name" value="SULFOQUINOVOSYL TRANSFERASE SQD2"/>
    <property type="match status" value="1"/>
</dbReference>
<feature type="transmembrane region" description="Helical" evidence="1">
    <location>
        <begin position="80"/>
        <end position="101"/>
    </location>
</feature>
<name>A0ABR9TSM2_9FLAO</name>
<reference evidence="3 4" key="1">
    <citation type="submission" date="2018-07" db="EMBL/GenBank/DDBJ databases">
        <title>Genome assembly of strain KB82.</title>
        <authorList>
            <person name="Kukolya J."/>
            <person name="Horvath B."/>
            <person name="Nagy I."/>
            <person name="Toth A."/>
        </authorList>
    </citation>
    <scope>NUCLEOTIDE SEQUENCE [LARGE SCALE GENOMIC DNA]</scope>
    <source>
        <strain evidence="3 4">Kb82</strain>
    </source>
</reference>
<dbReference type="PANTHER" id="PTHR45947:SF3">
    <property type="entry name" value="SULFOQUINOVOSYL TRANSFERASE SQD2"/>
    <property type="match status" value="1"/>
</dbReference>
<organism evidence="3 4">
    <name type="scientific">Flavobacterium hungaricum</name>
    <dbReference type="NCBI Taxonomy" id="2082725"/>
    <lineage>
        <taxon>Bacteria</taxon>
        <taxon>Pseudomonadati</taxon>
        <taxon>Bacteroidota</taxon>
        <taxon>Flavobacteriia</taxon>
        <taxon>Flavobacteriales</taxon>
        <taxon>Flavobacteriaceae</taxon>
        <taxon>Flavobacterium</taxon>
    </lineage>
</organism>
<dbReference type="CDD" id="cd03801">
    <property type="entry name" value="GT4_PimA-like"/>
    <property type="match status" value="1"/>
</dbReference>
<feature type="domain" description="Glycosyl transferase family 1" evidence="2">
    <location>
        <begin position="175"/>
        <end position="329"/>
    </location>
</feature>
<proteinExistence type="predicted"/>
<evidence type="ECO:0000313" key="3">
    <source>
        <dbReference type="EMBL" id="MBE8727794.1"/>
    </source>
</evidence>